<dbReference type="RefSeq" id="WP_036782731.1">
    <property type="nucleotide sequence ID" value="NZ_AVBG01000005.1"/>
</dbReference>
<evidence type="ECO:0000313" key="7">
    <source>
        <dbReference type="EMBL" id="KGP91723.1"/>
    </source>
</evidence>
<evidence type="ECO:0000256" key="2">
    <source>
        <dbReference type="ARBA" id="ARBA00022692"/>
    </source>
</evidence>
<comment type="caution">
    <text evidence="7">The sequence shown here is derived from an EMBL/GenBank/DDBJ whole genome shotgun (WGS) entry which is preliminary data.</text>
</comment>
<keyword evidence="3 5" id="KW-1133">Transmembrane helix</keyword>
<keyword evidence="4 5" id="KW-0472">Membrane</keyword>
<dbReference type="AlphaFoldDB" id="A0A0A2UY66"/>
<accession>A0A0A2UY66</accession>
<dbReference type="Pfam" id="PF12698">
    <property type="entry name" value="ABC2_membrane_3"/>
    <property type="match status" value="2"/>
</dbReference>
<dbReference type="OrthoDB" id="9811483at2"/>
<dbReference type="Gene3D" id="3.40.1710.10">
    <property type="entry name" value="abc type-2 transporter like domain"/>
    <property type="match status" value="1"/>
</dbReference>
<feature type="transmembrane region" description="Helical" evidence="5">
    <location>
        <begin position="20"/>
        <end position="43"/>
    </location>
</feature>
<feature type="transmembrane region" description="Helical" evidence="5">
    <location>
        <begin position="543"/>
        <end position="563"/>
    </location>
</feature>
<feature type="transmembrane region" description="Helical" evidence="5">
    <location>
        <begin position="643"/>
        <end position="662"/>
    </location>
</feature>
<dbReference type="Proteomes" id="UP000030153">
    <property type="component" value="Unassembled WGS sequence"/>
</dbReference>
<dbReference type="eggNOG" id="COG1511">
    <property type="taxonomic scope" value="Bacteria"/>
</dbReference>
<dbReference type="PANTHER" id="PTHR43077:SF5">
    <property type="entry name" value="PHAGE INFECTION PROTEIN"/>
    <property type="match status" value="1"/>
</dbReference>
<name>A0A0A2UY66_9BACI</name>
<dbReference type="Gene3D" id="1.10.287.950">
    <property type="entry name" value="Methyl-accepting chemotaxis protein"/>
    <property type="match status" value="1"/>
</dbReference>
<dbReference type="NCBIfam" id="TIGR03062">
    <property type="entry name" value="pip_yhgE_Cterm"/>
    <property type="match status" value="1"/>
</dbReference>
<protein>
    <submittedName>
        <fullName evidence="7">Membrane protein</fullName>
    </submittedName>
</protein>
<evidence type="ECO:0000313" key="8">
    <source>
        <dbReference type="Proteomes" id="UP000030153"/>
    </source>
</evidence>
<evidence type="ECO:0000256" key="3">
    <source>
        <dbReference type="ARBA" id="ARBA00022989"/>
    </source>
</evidence>
<dbReference type="InterPro" id="IPR017500">
    <property type="entry name" value="Phage_infect_YhgE_N"/>
</dbReference>
<evidence type="ECO:0000259" key="6">
    <source>
        <dbReference type="Pfam" id="PF12698"/>
    </source>
</evidence>
<dbReference type="InterPro" id="IPR051328">
    <property type="entry name" value="T7SS_ABC-Transporter"/>
</dbReference>
<reference evidence="7 8" key="1">
    <citation type="submission" date="2013-08" db="EMBL/GenBank/DDBJ databases">
        <title>Genome of Pontibacillus chungwhensis.</title>
        <authorList>
            <person name="Wang Q."/>
            <person name="Wang G."/>
        </authorList>
    </citation>
    <scope>NUCLEOTIDE SEQUENCE [LARGE SCALE GENOMIC DNA]</scope>
    <source>
        <strain evidence="7 8">BH030062</strain>
    </source>
</reference>
<evidence type="ECO:0000256" key="1">
    <source>
        <dbReference type="ARBA" id="ARBA00004141"/>
    </source>
</evidence>
<comment type="subcellular location">
    <subcellularLocation>
        <location evidence="1">Membrane</location>
        <topology evidence="1">Multi-pass membrane protein</topology>
    </subcellularLocation>
</comment>
<dbReference type="NCBIfam" id="TIGR03061">
    <property type="entry name" value="pip_yhgE_Nterm"/>
    <property type="match status" value="1"/>
</dbReference>
<dbReference type="EMBL" id="AVBG01000005">
    <property type="protein sequence ID" value="KGP91723.1"/>
    <property type="molecule type" value="Genomic_DNA"/>
</dbReference>
<dbReference type="SUPFAM" id="SSF58104">
    <property type="entry name" value="Methyl-accepting chemotaxis protein (MCP) signaling domain"/>
    <property type="match status" value="1"/>
</dbReference>
<dbReference type="STRING" id="1385513.N780_19040"/>
<feature type="domain" description="ABC-2 type transporter transmembrane" evidence="6">
    <location>
        <begin position="25"/>
        <end position="169"/>
    </location>
</feature>
<feature type="domain" description="ABC-2 type transporter transmembrane" evidence="6">
    <location>
        <begin position="389"/>
        <end position="716"/>
    </location>
</feature>
<feature type="transmembrane region" description="Helical" evidence="5">
    <location>
        <begin position="703"/>
        <end position="723"/>
    </location>
</feature>
<feature type="transmembrane region" description="Helical" evidence="5">
    <location>
        <begin position="575"/>
        <end position="602"/>
    </location>
</feature>
<evidence type="ECO:0000256" key="5">
    <source>
        <dbReference type="SAM" id="Phobius"/>
    </source>
</evidence>
<dbReference type="InterPro" id="IPR013525">
    <property type="entry name" value="ABC2_TM"/>
</dbReference>
<dbReference type="InterPro" id="IPR023908">
    <property type="entry name" value="xxxLxxG_rpt"/>
</dbReference>
<gene>
    <name evidence="7" type="ORF">N780_19040</name>
</gene>
<organism evidence="7 8">
    <name type="scientific">Pontibacillus chungwhensis BH030062</name>
    <dbReference type="NCBI Taxonomy" id="1385513"/>
    <lineage>
        <taxon>Bacteria</taxon>
        <taxon>Bacillati</taxon>
        <taxon>Bacillota</taxon>
        <taxon>Bacilli</taxon>
        <taxon>Bacillales</taxon>
        <taxon>Bacillaceae</taxon>
        <taxon>Pontibacillus</taxon>
    </lineage>
</organism>
<feature type="transmembrane region" description="Helical" evidence="5">
    <location>
        <begin position="614"/>
        <end position="634"/>
    </location>
</feature>
<dbReference type="GO" id="GO:0140359">
    <property type="term" value="F:ABC-type transporter activity"/>
    <property type="evidence" value="ECO:0007669"/>
    <property type="project" value="InterPro"/>
</dbReference>
<keyword evidence="8" id="KW-1185">Reference proteome</keyword>
<evidence type="ECO:0000256" key="4">
    <source>
        <dbReference type="ARBA" id="ARBA00023136"/>
    </source>
</evidence>
<keyword evidence="2 5" id="KW-0812">Transmembrane</keyword>
<sequence length="735" mass="78752">MNGFKLWLSELKHIGSNKKVLIPFIAVLMIPLIYSGMFLWAFWNPYGNMDQLPVAIVNSDEGAEFNEEPLTVGKEFVKNLEDSGDFKYDVVSKEEGYDGLSDHEYYMLVEIPKNFSASATTILDENPEKLQLKYVPNEGFNFLSAQIGESATEQMKGKLADEMSETYANAMFAQFNELKTGLADASSKAGELNTGVKDLDSGAQELKDKLKTFTDKQLQFTDGTKELRQGAAQVATGATDLNQGLTALQDGYGQIINGANASKNGAVQLRDGLSQSKDGANQLEQGLTQLVQQSGGLEQSTKDLTASLQTLKNGAQQVDQSAATLSERVSGLKEGLAPVIEQMPKEEQEKILAQLEQLNQGAQQLAGATGQLSSGSQKIVDKTAGLPSQMASLSEAHAKLKQGATALSAGQTDLFNGASDLVQGEEKLVAGIQTFNDKLANANAGASELATGANQVNQGANELFNGSSQLADGSQRLAKGANDLSSGTNELTAGTNEFESNLSEASSKAQDVQTSMKTEEMLANPVGLDKNSVNEVPNYGTGFTPYFLSLGLFVGALIITIVYPVKEPSAAPRNAFSWFFAKFGVLVSAGLIQAVIAASVILYGLGLEVASVPYFYLFSILTSLTFMAMIQVLVTTLGDPGRFLAILILIMQLTTSAGTFPLELIPEPLQIFNPILPMTYSVEGLKAVISEGDYTLMWQDSGILAIFLLGSVTITISYFIVAMRRKRLTSVEKAA</sequence>
<proteinExistence type="predicted"/>
<dbReference type="GO" id="GO:0016020">
    <property type="term" value="C:membrane"/>
    <property type="evidence" value="ECO:0007669"/>
    <property type="project" value="UniProtKB-SubCell"/>
</dbReference>
<dbReference type="PANTHER" id="PTHR43077">
    <property type="entry name" value="TRANSPORT PERMEASE YVFS-RELATED"/>
    <property type="match status" value="1"/>
</dbReference>
<dbReference type="NCBIfam" id="TIGR03057">
    <property type="entry name" value="xxxLxxG_by_4"/>
    <property type="match status" value="3"/>
</dbReference>
<dbReference type="InterPro" id="IPR017501">
    <property type="entry name" value="Phage_infect_YhgE_C"/>
</dbReference>